<accession>A0A8J9S4T3</accession>
<dbReference type="Proteomes" id="UP000836788">
    <property type="component" value="Chromosome 12"/>
</dbReference>
<proteinExistence type="predicted"/>
<name>A0A8J9S4T3_PHATR</name>
<evidence type="ECO:0000313" key="1">
    <source>
        <dbReference type="EMBL" id="CAG9279678.1"/>
    </source>
</evidence>
<gene>
    <name evidence="1" type="ORF">PTTT1_LOCUS10849</name>
</gene>
<evidence type="ECO:0008006" key="2">
    <source>
        <dbReference type="Google" id="ProtNLM"/>
    </source>
</evidence>
<reference evidence="1" key="1">
    <citation type="submission" date="2022-02" db="EMBL/GenBank/DDBJ databases">
        <authorList>
            <person name="Giguere J D."/>
        </authorList>
    </citation>
    <scope>NUCLEOTIDE SEQUENCE</scope>
    <source>
        <strain evidence="1">CCAP 1055/1</strain>
    </source>
</reference>
<organism evidence="1">
    <name type="scientific">Phaeodactylum tricornutum</name>
    <name type="common">Diatom</name>
    <dbReference type="NCBI Taxonomy" id="2850"/>
    <lineage>
        <taxon>Eukaryota</taxon>
        <taxon>Sar</taxon>
        <taxon>Stramenopiles</taxon>
        <taxon>Ochrophyta</taxon>
        <taxon>Bacillariophyta</taxon>
        <taxon>Bacillariophyceae</taxon>
        <taxon>Bacillariophycidae</taxon>
        <taxon>Naviculales</taxon>
        <taxon>Phaeodactylaceae</taxon>
        <taxon>Phaeodactylum</taxon>
    </lineage>
</organism>
<sequence length="212" mass="23803">MLAGYQRRCSRLTAFALCRRISSKPQKPLPPSPRVISTSIAHSLAARKGRSPLPPMPRVMPSTSRDAIGSPVIEAKNTSGSWLIRGGWALLSLLLVDRYLQYSEKLEALDMINQVREETLQKRAQLLADSKDKPILFTCVVREQYGMGGSHGLENVKKGDLVEVVEEAVGPDQYYNLCRTRNSDGDVLSVGWYPIGYLEKVKATKKSWWKLW</sequence>
<dbReference type="EMBL" id="OU594953">
    <property type="protein sequence ID" value="CAG9279678.1"/>
    <property type="molecule type" value="Genomic_DNA"/>
</dbReference>
<dbReference type="AlphaFoldDB" id="A0A8J9S4T3"/>
<protein>
    <recommendedName>
        <fullName evidence="2">SH3 domain-containing protein</fullName>
    </recommendedName>
</protein>